<evidence type="ECO:0000313" key="3">
    <source>
        <dbReference type="Proteomes" id="UP000317716"/>
    </source>
</evidence>
<organism evidence="2 3">
    <name type="scientific">Eiseniibacteriota bacterium</name>
    <dbReference type="NCBI Taxonomy" id="2212470"/>
    <lineage>
        <taxon>Bacteria</taxon>
        <taxon>Candidatus Eiseniibacteriota</taxon>
    </lineage>
</organism>
<reference evidence="2 3" key="1">
    <citation type="journal article" date="2019" name="Nat. Microbiol.">
        <title>Mediterranean grassland soil C-N compound turnover is dependent on rainfall and depth, and is mediated by genomically divergent microorganisms.</title>
        <authorList>
            <person name="Diamond S."/>
            <person name="Andeer P.F."/>
            <person name="Li Z."/>
            <person name="Crits-Christoph A."/>
            <person name="Burstein D."/>
            <person name="Anantharaman K."/>
            <person name="Lane K.R."/>
            <person name="Thomas B.C."/>
            <person name="Pan C."/>
            <person name="Northen T.R."/>
            <person name="Banfield J.F."/>
        </authorList>
    </citation>
    <scope>NUCLEOTIDE SEQUENCE [LARGE SCALE GENOMIC DNA]</scope>
    <source>
        <strain evidence="2">WS_2</strain>
    </source>
</reference>
<gene>
    <name evidence="2" type="ORF">E6K72_12745</name>
</gene>
<sequence>MCTEREQELIDFIRARARNRSATITPTTPLFKDRVLDSINILGLIGYVEARIGRKLSAREIVMANFASVRDVVRAFLV</sequence>
<proteinExistence type="predicted"/>
<protein>
    <submittedName>
        <fullName evidence="2">Acyl carrier protein</fullName>
    </submittedName>
</protein>
<dbReference type="Gene3D" id="1.10.1200.10">
    <property type="entry name" value="ACP-like"/>
    <property type="match status" value="1"/>
</dbReference>
<evidence type="ECO:0000259" key="1">
    <source>
        <dbReference type="PROSITE" id="PS50075"/>
    </source>
</evidence>
<name>A0A538SBM1_UNCEI</name>
<dbReference type="EMBL" id="VBOS01000469">
    <property type="protein sequence ID" value="TMQ48770.1"/>
    <property type="molecule type" value="Genomic_DNA"/>
</dbReference>
<dbReference type="Proteomes" id="UP000317716">
    <property type="component" value="Unassembled WGS sequence"/>
</dbReference>
<accession>A0A538SBM1</accession>
<dbReference type="AlphaFoldDB" id="A0A538SBM1"/>
<feature type="domain" description="Carrier" evidence="1">
    <location>
        <begin position="1"/>
        <end position="78"/>
    </location>
</feature>
<dbReference type="InterPro" id="IPR009081">
    <property type="entry name" value="PP-bd_ACP"/>
</dbReference>
<dbReference type="PROSITE" id="PS50075">
    <property type="entry name" value="CARRIER"/>
    <property type="match status" value="1"/>
</dbReference>
<dbReference type="InterPro" id="IPR036736">
    <property type="entry name" value="ACP-like_sf"/>
</dbReference>
<dbReference type="SUPFAM" id="SSF47336">
    <property type="entry name" value="ACP-like"/>
    <property type="match status" value="1"/>
</dbReference>
<evidence type="ECO:0000313" key="2">
    <source>
        <dbReference type="EMBL" id="TMQ48770.1"/>
    </source>
</evidence>
<comment type="caution">
    <text evidence="2">The sequence shown here is derived from an EMBL/GenBank/DDBJ whole genome shotgun (WGS) entry which is preliminary data.</text>
</comment>